<feature type="region of interest" description="Disordered" evidence="1">
    <location>
        <begin position="334"/>
        <end position="390"/>
    </location>
</feature>
<feature type="region of interest" description="Disordered" evidence="1">
    <location>
        <begin position="242"/>
        <end position="287"/>
    </location>
</feature>
<feature type="compositionally biased region" description="Basic residues" evidence="1">
    <location>
        <begin position="32"/>
        <end position="42"/>
    </location>
</feature>
<evidence type="ECO:0000313" key="3">
    <source>
        <dbReference type="Proteomes" id="UP000554235"/>
    </source>
</evidence>
<feature type="compositionally biased region" description="Polar residues" evidence="1">
    <location>
        <begin position="119"/>
        <end position="134"/>
    </location>
</feature>
<keyword evidence="3" id="KW-1185">Reference proteome</keyword>
<dbReference type="AlphaFoldDB" id="A0A8H4LCY7"/>
<dbReference type="OrthoDB" id="5100353at2759"/>
<feature type="compositionally biased region" description="Acidic residues" evidence="1">
    <location>
        <begin position="77"/>
        <end position="86"/>
    </location>
</feature>
<sequence>MSRKKSSKSRGRPISFIDALALYTAPEDVRRRALRQSRRRRDRERERDSAPSRDQNRRNGRERRYSEVPPPARPWYEDQEDNDDDCSCCSDESSCSTCDGREQQSDGQPYMPFPHGVAQYQQPPSGVEQYQQPPSVDAEEHMPSAWSYSSSELASQGPDTNEPSFFNRMMNRMNHRNTTLPVISQPVPAQHNGPVPMSRPRNMSYDPANDPLYAHIPRRQGQRYLGEVVVHRHRQEERNAFHGNEQFFEDPLEQSQFLTNPRPAPRPPRTRPLSMPVPPSPHPFDNRRYVSANTHGRISRWRGDVEPVPEEAYGPPPSEVNSHASTVWPRFSGVNGSVVDPTDSISEVNARSQRDSRRSSTYSSHVSRRPVPRRSSGASRSHYYYPPPQQ</sequence>
<feature type="region of interest" description="Disordered" evidence="1">
    <location>
        <begin position="23"/>
        <end position="163"/>
    </location>
</feature>
<organism evidence="2 3">
    <name type="scientific">Fusarium albosuccineum</name>
    <dbReference type="NCBI Taxonomy" id="1237068"/>
    <lineage>
        <taxon>Eukaryota</taxon>
        <taxon>Fungi</taxon>
        <taxon>Dikarya</taxon>
        <taxon>Ascomycota</taxon>
        <taxon>Pezizomycotina</taxon>
        <taxon>Sordariomycetes</taxon>
        <taxon>Hypocreomycetidae</taxon>
        <taxon>Hypocreales</taxon>
        <taxon>Nectriaceae</taxon>
        <taxon>Fusarium</taxon>
        <taxon>Fusarium decemcellulare species complex</taxon>
    </lineage>
</organism>
<dbReference type="EMBL" id="JAADYS010000862">
    <property type="protein sequence ID" value="KAF4466521.1"/>
    <property type="molecule type" value="Genomic_DNA"/>
</dbReference>
<feature type="compositionally biased region" description="Low complexity" evidence="1">
    <location>
        <begin position="144"/>
        <end position="155"/>
    </location>
</feature>
<evidence type="ECO:0000256" key="1">
    <source>
        <dbReference type="SAM" id="MobiDB-lite"/>
    </source>
</evidence>
<feature type="region of interest" description="Disordered" evidence="1">
    <location>
        <begin position="300"/>
        <end position="321"/>
    </location>
</feature>
<evidence type="ECO:0000313" key="2">
    <source>
        <dbReference type="EMBL" id="KAF4466521.1"/>
    </source>
</evidence>
<accession>A0A8H4LCY7</accession>
<dbReference type="Proteomes" id="UP000554235">
    <property type="component" value="Unassembled WGS sequence"/>
</dbReference>
<gene>
    <name evidence="2" type="ORF">FALBO_6606</name>
</gene>
<name>A0A8H4LCY7_9HYPO</name>
<comment type="caution">
    <text evidence="2">The sequence shown here is derived from an EMBL/GenBank/DDBJ whole genome shotgun (WGS) entry which is preliminary data.</text>
</comment>
<protein>
    <submittedName>
        <fullName evidence="2">Uncharacterized protein</fullName>
    </submittedName>
</protein>
<reference evidence="2 3" key="1">
    <citation type="submission" date="2020-01" db="EMBL/GenBank/DDBJ databases">
        <title>Identification and distribution of gene clusters putatively required for synthesis of sphingolipid metabolism inhibitors in phylogenetically diverse species of the filamentous fungus Fusarium.</title>
        <authorList>
            <person name="Kim H.-S."/>
            <person name="Busman M."/>
            <person name="Brown D.W."/>
            <person name="Divon H."/>
            <person name="Uhlig S."/>
            <person name="Proctor R.H."/>
        </authorList>
    </citation>
    <scope>NUCLEOTIDE SEQUENCE [LARGE SCALE GENOMIC DNA]</scope>
    <source>
        <strain evidence="2 3">NRRL 20459</strain>
    </source>
</reference>
<feature type="compositionally biased region" description="Basic and acidic residues" evidence="1">
    <location>
        <begin position="43"/>
        <end position="66"/>
    </location>
</feature>
<proteinExistence type="predicted"/>